<dbReference type="InterPro" id="IPR000731">
    <property type="entry name" value="SSD"/>
</dbReference>
<feature type="transmembrane region" description="Helical" evidence="7">
    <location>
        <begin position="698"/>
        <end position="721"/>
    </location>
</feature>
<protein>
    <submittedName>
        <fullName evidence="9">RND transporter</fullName>
    </submittedName>
</protein>
<dbReference type="PANTHER" id="PTHR33406">
    <property type="entry name" value="MEMBRANE PROTEIN MJ1562-RELATED"/>
    <property type="match status" value="1"/>
</dbReference>
<dbReference type="EMBL" id="LYBM01000002">
    <property type="protein sequence ID" value="ODA35944.1"/>
    <property type="molecule type" value="Genomic_DNA"/>
</dbReference>
<feature type="transmembrane region" description="Helical" evidence="7">
    <location>
        <begin position="245"/>
        <end position="267"/>
    </location>
</feature>
<evidence type="ECO:0000313" key="9">
    <source>
        <dbReference type="EMBL" id="ODA35944.1"/>
    </source>
</evidence>
<feature type="transmembrane region" description="Helical" evidence="7">
    <location>
        <begin position="403"/>
        <end position="420"/>
    </location>
</feature>
<reference evidence="9 10" key="1">
    <citation type="submission" date="2016-05" db="EMBL/GenBank/DDBJ databases">
        <title>Genomic Taxonomy of the Vibrionaceae.</title>
        <authorList>
            <person name="Gomez-Gil B."/>
            <person name="Enciso-Ibarra J."/>
        </authorList>
    </citation>
    <scope>NUCLEOTIDE SEQUENCE [LARGE SCALE GENOMIC DNA]</scope>
    <source>
        <strain evidence="9 10">CAIM 1920</strain>
    </source>
</reference>
<keyword evidence="10" id="KW-1185">Reference proteome</keyword>
<dbReference type="Gene3D" id="1.20.1640.10">
    <property type="entry name" value="Multidrug efflux transporter AcrB transmembrane domain"/>
    <property type="match status" value="2"/>
</dbReference>
<dbReference type="InterPro" id="IPR004869">
    <property type="entry name" value="MMPL_dom"/>
</dbReference>
<dbReference type="PANTHER" id="PTHR33406:SF6">
    <property type="entry name" value="MEMBRANE PROTEIN YDGH-RELATED"/>
    <property type="match status" value="1"/>
</dbReference>
<feature type="domain" description="SSD" evidence="8">
    <location>
        <begin position="629"/>
        <end position="756"/>
    </location>
</feature>
<feature type="transmembrane region" description="Helical" evidence="7">
    <location>
        <begin position="605"/>
        <end position="624"/>
    </location>
</feature>
<comment type="similarity">
    <text evidence="2">Belongs to the resistance-nodulation-cell division (RND) (TC 2.A.6) family. MmpL subfamily.</text>
</comment>
<evidence type="ECO:0000256" key="7">
    <source>
        <dbReference type="SAM" id="Phobius"/>
    </source>
</evidence>
<dbReference type="RefSeq" id="WP_068898915.1">
    <property type="nucleotide sequence ID" value="NZ_JBHUIF010000032.1"/>
</dbReference>
<feature type="domain" description="SSD" evidence="8">
    <location>
        <begin position="247"/>
        <end position="372"/>
    </location>
</feature>
<evidence type="ECO:0000256" key="4">
    <source>
        <dbReference type="ARBA" id="ARBA00022692"/>
    </source>
</evidence>
<dbReference type="InterPro" id="IPR050545">
    <property type="entry name" value="Mycobact_MmpL"/>
</dbReference>
<dbReference type="GO" id="GO:0005886">
    <property type="term" value="C:plasma membrane"/>
    <property type="evidence" value="ECO:0007669"/>
    <property type="project" value="UniProtKB-SubCell"/>
</dbReference>
<evidence type="ECO:0000256" key="2">
    <source>
        <dbReference type="ARBA" id="ARBA00010157"/>
    </source>
</evidence>
<feature type="transmembrane region" description="Helical" evidence="7">
    <location>
        <begin position="631"/>
        <end position="651"/>
    </location>
</feature>
<feature type="transmembrane region" description="Helical" evidence="7">
    <location>
        <begin position="12"/>
        <end position="30"/>
    </location>
</feature>
<evidence type="ECO:0000256" key="5">
    <source>
        <dbReference type="ARBA" id="ARBA00022989"/>
    </source>
</evidence>
<dbReference type="AlphaFoldDB" id="A0A1C3ERU5"/>
<keyword evidence="5 7" id="KW-1133">Transmembrane helix</keyword>
<evidence type="ECO:0000256" key="6">
    <source>
        <dbReference type="ARBA" id="ARBA00023136"/>
    </source>
</evidence>
<accession>A0A1C3ERU5</accession>
<comment type="subcellular location">
    <subcellularLocation>
        <location evidence="1">Cell membrane</location>
        <topology evidence="1">Multi-pass membrane protein</topology>
    </subcellularLocation>
</comment>
<feature type="transmembrane region" description="Helical" evidence="7">
    <location>
        <begin position="319"/>
        <end position="338"/>
    </location>
</feature>
<dbReference type="OrthoDB" id="9803781at2"/>
<evidence type="ECO:0000313" key="10">
    <source>
        <dbReference type="Proteomes" id="UP000094936"/>
    </source>
</evidence>
<organism evidence="9 10">
    <name type="scientific">Veronia pacifica</name>
    <dbReference type="NCBI Taxonomy" id="1080227"/>
    <lineage>
        <taxon>Bacteria</taxon>
        <taxon>Pseudomonadati</taxon>
        <taxon>Pseudomonadota</taxon>
        <taxon>Gammaproteobacteria</taxon>
        <taxon>Vibrionales</taxon>
        <taxon>Vibrionaceae</taxon>
        <taxon>Veronia</taxon>
    </lineage>
</organism>
<sequence length="783" mass="87055">MKEKFLQWPVNRAWWFLCLTMLVVILASIGNKDLYFRGDYKIFFDEGNPQLLAFEKLENSFAKTDTMAIVVAPKDNNIFTESTLQLIREMTDRAWQTPFASRVDSIANYQHTTAEDDDLVVEDLVPDYYPLTEQRLAYVRNIALNEPRLTGLIISPAADVTMINITLQLSDGDQTNEVYEVTEFGRQLMAEMKTAYPNVDFYMTGAVALDRAFAEAAMEDGNTLIPMMFVAILILLTIMLRSWRFVFATLLVIAASITTTMGLLGWIDHYLTNGTVNVPTVVMTLAVADCVHVIVSYISIRREGKAHKPAIIESLSMNFMALLITSVTTAFGFLMMNASASPVLRELGTLTAIGVMIAFLLSVTLLPALLTLLPERKGSSNAQQAPNKAMLTLADLVIRYHKMILPTGIVVIILSAVMLLQNQVNDEPFEYFDKNSSYRTAIDFIDEKLSGSTNISIGIDSGEESGINDPAFLRTLDTFTLWLNQQPEIDHVASLSDTFKRLNKNMHGDDAAYYKLPDNKELAAQYLLLYEMSLPYGLDLNNELNIDKSAVKMSLTLANLGSKELVEFEQRVYQWFQDNAPQYQVIASSPSLMFAHVGENNMGSMLKTLPITLIVISTLLVFALRSPRLGVLSLIPNIAPAVLGFGLWALISGEINLGLSVVVSMTMGIVVDDAVHFLTKYRYARLRGDNVEAGIRYAFSTVGWALWVTTVVLVVGFSILASSDFRINGDMGMLSALVIFIALMVDFTILPAALLIFDRKPYRRKTDGLPKSVVSHTIKGLNP</sequence>
<gene>
    <name evidence="9" type="ORF">A8L45_02640</name>
</gene>
<feature type="transmembrane region" description="Helical" evidence="7">
    <location>
        <begin position="657"/>
        <end position="678"/>
    </location>
</feature>
<feature type="transmembrane region" description="Helical" evidence="7">
    <location>
        <begin position="733"/>
        <end position="757"/>
    </location>
</feature>
<name>A0A1C3ERU5_9GAMM</name>
<evidence type="ECO:0000256" key="3">
    <source>
        <dbReference type="ARBA" id="ARBA00022475"/>
    </source>
</evidence>
<keyword evidence="4 7" id="KW-0812">Transmembrane</keyword>
<dbReference type="PROSITE" id="PS50156">
    <property type="entry name" value="SSD"/>
    <property type="match status" value="2"/>
</dbReference>
<proteinExistence type="inferred from homology"/>
<feature type="transmembrane region" description="Helical" evidence="7">
    <location>
        <begin position="350"/>
        <end position="373"/>
    </location>
</feature>
<comment type="caution">
    <text evidence="9">The sequence shown here is derived from an EMBL/GenBank/DDBJ whole genome shotgun (WGS) entry which is preliminary data.</text>
</comment>
<feature type="transmembrane region" description="Helical" evidence="7">
    <location>
        <begin position="223"/>
        <end position="240"/>
    </location>
</feature>
<dbReference type="SUPFAM" id="SSF82866">
    <property type="entry name" value="Multidrug efflux transporter AcrB transmembrane domain"/>
    <property type="match status" value="2"/>
</dbReference>
<feature type="transmembrane region" description="Helical" evidence="7">
    <location>
        <begin position="279"/>
        <end position="298"/>
    </location>
</feature>
<dbReference type="Pfam" id="PF03176">
    <property type="entry name" value="MMPL"/>
    <property type="match status" value="2"/>
</dbReference>
<evidence type="ECO:0000256" key="1">
    <source>
        <dbReference type="ARBA" id="ARBA00004651"/>
    </source>
</evidence>
<dbReference type="STRING" id="1080227.A8L45_02640"/>
<evidence type="ECO:0000259" key="8">
    <source>
        <dbReference type="PROSITE" id="PS50156"/>
    </source>
</evidence>
<keyword evidence="6 7" id="KW-0472">Membrane</keyword>
<keyword evidence="3" id="KW-1003">Cell membrane</keyword>
<dbReference type="Proteomes" id="UP000094936">
    <property type="component" value="Unassembled WGS sequence"/>
</dbReference>